<dbReference type="InterPro" id="IPR029069">
    <property type="entry name" value="HotDog_dom_sf"/>
</dbReference>
<name>A0A4R6UUV0_9PSEU</name>
<evidence type="ECO:0000313" key="1">
    <source>
        <dbReference type="EMBL" id="TDQ50972.1"/>
    </source>
</evidence>
<dbReference type="RefSeq" id="WP_133829026.1">
    <property type="nucleotide sequence ID" value="NZ_BAABHR010000003.1"/>
</dbReference>
<accession>A0A4R6UUV0</accession>
<gene>
    <name evidence="1" type="ORF">EV188_109181</name>
</gene>
<dbReference type="OrthoDB" id="3693421at2"/>
<dbReference type="SUPFAM" id="SSF54637">
    <property type="entry name" value="Thioesterase/thiol ester dehydrase-isomerase"/>
    <property type="match status" value="2"/>
</dbReference>
<evidence type="ECO:0008006" key="3">
    <source>
        <dbReference type="Google" id="ProtNLM"/>
    </source>
</evidence>
<dbReference type="Gene3D" id="3.10.129.10">
    <property type="entry name" value="Hotdog Thioesterase"/>
    <property type="match status" value="2"/>
</dbReference>
<reference evidence="1 2" key="1">
    <citation type="submission" date="2019-03" db="EMBL/GenBank/DDBJ databases">
        <title>Genomic Encyclopedia of Type Strains, Phase IV (KMG-IV): sequencing the most valuable type-strain genomes for metagenomic binning, comparative biology and taxonomic classification.</title>
        <authorList>
            <person name="Goeker M."/>
        </authorList>
    </citation>
    <scope>NUCLEOTIDE SEQUENCE [LARGE SCALE GENOMIC DNA]</scope>
    <source>
        <strain evidence="1 2">DSM 45775</strain>
    </source>
</reference>
<dbReference type="Proteomes" id="UP000295705">
    <property type="component" value="Unassembled WGS sequence"/>
</dbReference>
<dbReference type="EMBL" id="SNYO01000009">
    <property type="protein sequence ID" value="TDQ50972.1"/>
    <property type="molecule type" value="Genomic_DNA"/>
</dbReference>
<comment type="caution">
    <text evidence="1">The sequence shown here is derived from an EMBL/GenBank/DDBJ whole genome shotgun (WGS) entry which is preliminary data.</text>
</comment>
<dbReference type="AlphaFoldDB" id="A0A4R6UUV0"/>
<protein>
    <recommendedName>
        <fullName evidence="3">Acyl-coenzyme A thioesterase PaaI-like protein</fullName>
    </recommendedName>
</protein>
<evidence type="ECO:0000313" key="2">
    <source>
        <dbReference type="Proteomes" id="UP000295705"/>
    </source>
</evidence>
<organism evidence="1 2">
    <name type="scientific">Actinomycetospora succinea</name>
    <dbReference type="NCBI Taxonomy" id="663603"/>
    <lineage>
        <taxon>Bacteria</taxon>
        <taxon>Bacillati</taxon>
        <taxon>Actinomycetota</taxon>
        <taxon>Actinomycetes</taxon>
        <taxon>Pseudonocardiales</taxon>
        <taxon>Pseudonocardiaceae</taxon>
        <taxon>Actinomycetospora</taxon>
    </lineage>
</organism>
<sequence length="246" mass="25348">MRRCVDDDLALAPVHAVVGARLRSIEPGRAVATLPGADARGLDAALWLLADFVSGLAVTGTLAPGERITTLRLTVHVVDRDVVGGLHGVGTLDEKADDVALSTAVITDDAGRTVARATGRNAVLADAVATTTRPGDAPAWSEPPRRAADLVVDGASPDPLAVNYAGVVQGGVLASLPAVMLADVLGGPPDEATATFLRAVPVDGRTVHVTTEVEHGGRRLRSGRAVLRDDRDRTVLTVTGLRYSAG</sequence>
<keyword evidence="2" id="KW-1185">Reference proteome</keyword>
<proteinExistence type="predicted"/>